<dbReference type="SUPFAM" id="SSF53807">
    <property type="entry name" value="Helical backbone' metal receptor"/>
    <property type="match status" value="1"/>
</dbReference>
<dbReference type="CDD" id="cd01143">
    <property type="entry name" value="YvrC"/>
    <property type="match status" value="1"/>
</dbReference>
<name>A0A830GXQ5_9CREN</name>
<evidence type="ECO:0000313" key="2">
    <source>
        <dbReference type="EMBL" id="GGP21838.1"/>
    </source>
</evidence>
<dbReference type="OrthoDB" id="24039at2157"/>
<dbReference type="AlphaFoldDB" id="A0A830GXQ5"/>
<dbReference type="InterPro" id="IPR002491">
    <property type="entry name" value="ABC_transptr_periplasmic_BD"/>
</dbReference>
<reference evidence="2" key="1">
    <citation type="journal article" date="2014" name="Int. J. Syst. Evol. Microbiol.">
        <title>Complete genome sequence of Corynebacterium casei LMG S-19264T (=DSM 44701T), isolated from a smear-ripened cheese.</title>
        <authorList>
            <consortium name="US DOE Joint Genome Institute (JGI-PGF)"/>
            <person name="Walter F."/>
            <person name="Albersmeier A."/>
            <person name="Kalinowski J."/>
            <person name="Ruckert C."/>
        </authorList>
    </citation>
    <scope>NUCLEOTIDE SEQUENCE</scope>
    <source>
        <strain evidence="2">JCM 10088</strain>
    </source>
</reference>
<comment type="caution">
    <text evidence="2">The sequence shown here is derived from an EMBL/GenBank/DDBJ whole genome shotgun (WGS) entry which is preliminary data.</text>
</comment>
<proteinExistence type="predicted"/>
<feature type="domain" description="Fe/B12 periplasmic-binding" evidence="1">
    <location>
        <begin position="22"/>
        <end position="271"/>
    </location>
</feature>
<dbReference type="InterPro" id="IPR050902">
    <property type="entry name" value="ABC_Transporter_SBP"/>
</dbReference>
<dbReference type="Pfam" id="PF01497">
    <property type="entry name" value="Peripla_BP_2"/>
    <property type="match status" value="1"/>
</dbReference>
<gene>
    <name evidence="2" type="ORF">GCM10007981_15270</name>
</gene>
<evidence type="ECO:0000313" key="3">
    <source>
        <dbReference type="Proteomes" id="UP000610960"/>
    </source>
</evidence>
<dbReference type="EMBL" id="BMNL01000003">
    <property type="protein sequence ID" value="GGP21838.1"/>
    <property type="molecule type" value="Genomic_DNA"/>
</dbReference>
<protein>
    <submittedName>
        <fullName evidence="2">Iron ABC transporter substrate-binding protein</fullName>
    </submittedName>
</protein>
<reference evidence="2" key="2">
    <citation type="submission" date="2020-09" db="EMBL/GenBank/DDBJ databases">
        <authorList>
            <person name="Sun Q."/>
            <person name="Ohkuma M."/>
        </authorList>
    </citation>
    <scope>NUCLEOTIDE SEQUENCE</scope>
    <source>
        <strain evidence="2">JCM 10088</strain>
    </source>
</reference>
<sequence>MTVKVFSEALGNYVEVPRPLNSIVSLDPAATEAIFMMGAGRLVKATDAFSYRPPEAKLVPKIGSYTHVDEDELRRHDPDIIFTSTGVQRELSNKLLKSGFNVYPVPVATSVGKILDNVIIIGEIIDKKKEARSLYLNMLSKINPLIGTIKQATRVYVELDLGGPITPGFPTHISDAINILGGINVFDDVDEAYFEPKAYQILERRPDLIIYEPKRGAKVDEAAVIERLKARGINIATSKIRITKGDFLAHMGPTFITEAMYWMQQAISSAN</sequence>
<dbReference type="PANTHER" id="PTHR30535">
    <property type="entry name" value="VITAMIN B12-BINDING PROTEIN"/>
    <property type="match status" value="1"/>
</dbReference>
<dbReference type="Gene3D" id="3.40.50.1980">
    <property type="entry name" value="Nitrogenase molybdenum iron protein domain"/>
    <property type="match status" value="2"/>
</dbReference>
<dbReference type="Proteomes" id="UP000610960">
    <property type="component" value="Unassembled WGS sequence"/>
</dbReference>
<keyword evidence="3" id="KW-1185">Reference proteome</keyword>
<organism evidence="2 3">
    <name type="scientific">Thermocladium modestius</name>
    <dbReference type="NCBI Taxonomy" id="62609"/>
    <lineage>
        <taxon>Archaea</taxon>
        <taxon>Thermoproteota</taxon>
        <taxon>Thermoprotei</taxon>
        <taxon>Thermoproteales</taxon>
        <taxon>Thermoproteaceae</taxon>
        <taxon>Thermocladium</taxon>
    </lineage>
</organism>
<dbReference type="PANTHER" id="PTHR30535:SF34">
    <property type="entry name" value="MOLYBDATE-BINDING PROTEIN MOLA"/>
    <property type="match status" value="1"/>
</dbReference>
<dbReference type="PROSITE" id="PS50983">
    <property type="entry name" value="FE_B12_PBP"/>
    <property type="match status" value="1"/>
</dbReference>
<dbReference type="RefSeq" id="WP_188596797.1">
    <property type="nucleotide sequence ID" value="NZ_BMNL01000003.1"/>
</dbReference>
<evidence type="ECO:0000259" key="1">
    <source>
        <dbReference type="PROSITE" id="PS50983"/>
    </source>
</evidence>
<accession>A0A830GXQ5</accession>